<reference evidence="1" key="2">
    <citation type="journal article" date="2015" name="Data Brief">
        <title>Shoot transcriptome of the giant reed, Arundo donax.</title>
        <authorList>
            <person name="Barrero R.A."/>
            <person name="Guerrero F.D."/>
            <person name="Moolhuijzen P."/>
            <person name="Goolsby J.A."/>
            <person name="Tidwell J."/>
            <person name="Bellgard S.E."/>
            <person name="Bellgard M.I."/>
        </authorList>
    </citation>
    <scope>NUCLEOTIDE SEQUENCE</scope>
    <source>
        <tissue evidence="1">Shoot tissue taken approximately 20 cm above the soil surface</tissue>
    </source>
</reference>
<organism evidence="1">
    <name type="scientific">Arundo donax</name>
    <name type="common">Giant reed</name>
    <name type="synonym">Donax arundinaceus</name>
    <dbReference type="NCBI Taxonomy" id="35708"/>
    <lineage>
        <taxon>Eukaryota</taxon>
        <taxon>Viridiplantae</taxon>
        <taxon>Streptophyta</taxon>
        <taxon>Embryophyta</taxon>
        <taxon>Tracheophyta</taxon>
        <taxon>Spermatophyta</taxon>
        <taxon>Magnoliopsida</taxon>
        <taxon>Liliopsida</taxon>
        <taxon>Poales</taxon>
        <taxon>Poaceae</taxon>
        <taxon>PACMAD clade</taxon>
        <taxon>Arundinoideae</taxon>
        <taxon>Arundineae</taxon>
        <taxon>Arundo</taxon>
    </lineage>
</organism>
<reference evidence="1" key="1">
    <citation type="submission" date="2014-09" db="EMBL/GenBank/DDBJ databases">
        <authorList>
            <person name="Magalhaes I.L.F."/>
            <person name="Oliveira U."/>
            <person name="Santos F.R."/>
            <person name="Vidigal T.H.D.A."/>
            <person name="Brescovit A.D."/>
            <person name="Santos A.J."/>
        </authorList>
    </citation>
    <scope>NUCLEOTIDE SEQUENCE</scope>
    <source>
        <tissue evidence="1">Shoot tissue taken approximately 20 cm above the soil surface</tissue>
    </source>
</reference>
<protein>
    <submittedName>
        <fullName evidence="1">Uncharacterized protein</fullName>
    </submittedName>
</protein>
<dbReference type="EMBL" id="GBRH01260259">
    <property type="protein sequence ID" value="JAD37636.1"/>
    <property type="molecule type" value="Transcribed_RNA"/>
</dbReference>
<proteinExistence type="predicted"/>
<evidence type="ECO:0000313" key="1">
    <source>
        <dbReference type="EMBL" id="JAD37636.1"/>
    </source>
</evidence>
<dbReference type="AlphaFoldDB" id="A0A0A8ZFT6"/>
<accession>A0A0A8ZFT6</accession>
<sequence length="28" mass="3317">MEELTLQDVTATEEFLHYYQTTADVVRI</sequence>
<name>A0A0A8ZFT6_ARUDO</name>